<dbReference type="PROSITE" id="PS50928">
    <property type="entry name" value="ABC_TM1"/>
    <property type="match status" value="1"/>
</dbReference>
<dbReference type="InterPro" id="IPR035906">
    <property type="entry name" value="MetI-like_sf"/>
</dbReference>
<keyword evidence="4 7" id="KW-0812">Transmembrane</keyword>
<organism evidence="9 10">
    <name type="scientific">Paenibacillus roseopurpureus</name>
    <dbReference type="NCBI Taxonomy" id="2918901"/>
    <lineage>
        <taxon>Bacteria</taxon>
        <taxon>Bacillati</taxon>
        <taxon>Bacillota</taxon>
        <taxon>Bacilli</taxon>
        <taxon>Bacillales</taxon>
        <taxon>Paenibacillaceae</taxon>
        <taxon>Paenibacillus</taxon>
    </lineage>
</organism>
<feature type="transmembrane region" description="Helical" evidence="7">
    <location>
        <begin position="258"/>
        <end position="278"/>
    </location>
</feature>
<evidence type="ECO:0000256" key="1">
    <source>
        <dbReference type="ARBA" id="ARBA00004651"/>
    </source>
</evidence>
<evidence type="ECO:0000256" key="4">
    <source>
        <dbReference type="ARBA" id="ARBA00022692"/>
    </source>
</evidence>
<keyword evidence="3" id="KW-1003">Cell membrane</keyword>
<evidence type="ECO:0000256" key="5">
    <source>
        <dbReference type="ARBA" id="ARBA00022989"/>
    </source>
</evidence>
<proteinExistence type="inferred from homology"/>
<evidence type="ECO:0000259" key="8">
    <source>
        <dbReference type="PROSITE" id="PS50928"/>
    </source>
</evidence>
<dbReference type="Proteomes" id="UP001304650">
    <property type="component" value="Chromosome"/>
</dbReference>
<dbReference type="AlphaFoldDB" id="A0AA96LR05"/>
<feature type="transmembrane region" description="Helical" evidence="7">
    <location>
        <begin position="140"/>
        <end position="160"/>
    </location>
</feature>
<evidence type="ECO:0000256" key="2">
    <source>
        <dbReference type="ARBA" id="ARBA00022448"/>
    </source>
</evidence>
<feature type="transmembrane region" description="Helical" evidence="7">
    <location>
        <begin position="68"/>
        <end position="96"/>
    </location>
</feature>
<accession>A0AA96LR05</accession>
<evidence type="ECO:0000313" key="9">
    <source>
        <dbReference type="EMBL" id="WNR45751.1"/>
    </source>
</evidence>
<dbReference type="Gene3D" id="1.10.3720.10">
    <property type="entry name" value="MetI-like"/>
    <property type="match status" value="1"/>
</dbReference>
<dbReference type="RefSeq" id="WP_314802754.1">
    <property type="nucleotide sequence ID" value="NZ_CP130319.1"/>
</dbReference>
<protein>
    <submittedName>
        <fullName evidence="9">Carbohydrate ABC transporter permease</fullName>
    </submittedName>
</protein>
<keyword evidence="5 7" id="KW-1133">Transmembrane helix</keyword>
<dbReference type="PANTHER" id="PTHR43744">
    <property type="entry name" value="ABC TRANSPORTER PERMEASE PROTEIN MG189-RELATED-RELATED"/>
    <property type="match status" value="1"/>
</dbReference>
<evidence type="ECO:0000313" key="10">
    <source>
        <dbReference type="Proteomes" id="UP001304650"/>
    </source>
</evidence>
<dbReference type="CDD" id="cd06261">
    <property type="entry name" value="TM_PBP2"/>
    <property type="match status" value="1"/>
</dbReference>
<dbReference type="EMBL" id="CP130319">
    <property type="protein sequence ID" value="WNR45751.1"/>
    <property type="molecule type" value="Genomic_DNA"/>
</dbReference>
<dbReference type="GO" id="GO:0055085">
    <property type="term" value="P:transmembrane transport"/>
    <property type="evidence" value="ECO:0007669"/>
    <property type="project" value="InterPro"/>
</dbReference>
<dbReference type="GO" id="GO:0005886">
    <property type="term" value="C:plasma membrane"/>
    <property type="evidence" value="ECO:0007669"/>
    <property type="project" value="UniProtKB-SubCell"/>
</dbReference>
<comment type="subcellular location">
    <subcellularLocation>
        <location evidence="1 7">Cell membrane</location>
        <topology evidence="1 7">Multi-pass membrane protein</topology>
    </subcellularLocation>
</comment>
<name>A0AA96LR05_9BACL</name>
<feature type="domain" description="ABC transmembrane type-1" evidence="8">
    <location>
        <begin position="73"/>
        <end position="278"/>
    </location>
</feature>
<dbReference type="InterPro" id="IPR000515">
    <property type="entry name" value="MetI-like"/>
</dbReference>
<gene>
    <name evidence="9" type="ORF">MJB10_06525</name>
</gene>
<comment type="similarity">
    <text evidence="7">Belongs to the binding-protein-dependent transport system permease family.</text>
</comment>
<reference evidence="9" key="1">
    <citation type="submission" date="2022-02" db="EMBL/GenBank/DDBJ databases">
        <title>Paenibacillus sp. MBLB1832 Whole Genome Shotgun Sequencing.</title>
        <authorList>
            <person name="Hwang C.Y."/>
            <person name="Cho E.-S."/>
            <person name="Seo M.-J."/>
        </authorList>
    </citation>
    <scope>NUCLEOTIDE SEQUENCE</scope>
    <source>
        <strain evidence="9">MBLB1832</strain>
    </source>
</reference>
<keyword evidence="10" id="KW-1185">Reference proteome</keyword>
<feature type="transmembrane region" description="Helical" evidence="7">
    <location>
        <begin position="12"/>
        <end position="34"/>
    </location>
</feature>
<keyword evidence="2 7" id="KW-0813">Transport</keyword>
<evidence type="ECO:0000256" key="3">
    <source>
        <dbReference type="ARBA" id="ARBA00022475"/>
    </source>
</evidence>
<dbReference type="SUPFAM" id="SSF161098">
    <property type="entry name" value="MetI-like"/>
    <property type="match status" value="1"/>
</dbReference>
<dbReference type="KEGG" id="proo:MJB10_06525"/>
<keyword evidence="6 7" id="KW-0472">Membrane</keyword>
<feature type="transmembrane region" description="Helical" evidence="7">
    <location>
        <begin position="181"/>
        <end position="206"/>
    </location>
</feature>
<feature type="transmembrane region" description="Helical" evidence="7">
    <location>
        <begin position="108"/>
        <end position="128"/>
    </location>
</feature>
<evidence type="ECO:0000256" key="7">
    <source>
        <dbReference type="RuleBase" id="RU363032"/>
    </source>
</evidence>
<dbReference type="PANTHER" id="PTHR43744:SF9">
    <property type="entry name" value="POLYGALACTURONAN_RHAMNOGALACTURONAN TRANSPORT SYSTEM PERMEASE PROTEIN YTCP"/>
    <property type="match status" value="1"/>
</dbReference>
<feature type="transmembrane region" description="Helical" evidence="7">
    <location>
        <begin position="226"/>
        <end position="246"/>
    </location>
</feature>
<sequence>MKAKASSRVADSLIYLMLTLVTLITFLPFLYIFFVSFTDAQEFHTKSIILIPEKWSLSSYRYIMSTKMFIRSLGVSGLLAVVGSVIGLAISNTLAYTLSRKRLLGRKYLLMGIVFTMLFSAGMIPNYILVKNLGLMNTIWALILPALTGGWNIILMKSFFEEIPAELEDAGRIDGCSDFGIYFRIMLPLSLPSLAAFGLFYAVGYWNTYFAGVLYISNETLRPMQVVLQMMLIQASTLVGNASIANELQAEQQLPPETIKMAAVIISTLPILMVYPFLQRYFVQGLTLGSVKG</sequence>
<dbReference type="Pfam" id="PF00528">
    <property type="entry name" value="BPD_transp_1"/>
    <property type="match status" value="1"/>
</dbReference>
<evidence type="ECO:0000256" key="6">
    <source>
        <dbReference type="ARBA" id="ARBA00023136"/>
    </source>
</evidence>